<organism evidence="1 2">
    <name type="scientific">Seohaeicola zhoushanensis</name>
    <dbReference type="NCBI Taxonomy" id="1569283"/>
    <lineage>
        <taxon>Bacteria</taxon>
        <taxon>Pseudomonadati</taxon>
        <taxon>Pseudomonadota</taxon>
        <taxon>Alphaproteobacteria</taxon>
        <taxon>Rhodobacterales</taxon>
        <taxon>Roseobacteraceae</taxon>
        <taxon>Seohaeicola</taxon>
    </lineage>
</organism>
<reference evidence="1" key="2">
    <citation type="submission" date="2020-09" db="EMBL/GenBank/DDBJ databases">
        <authorList>
            <person name="Sun Q."/>
            <person name="Kim S."/>
        </authorList>
    </citation>
    <scope>NUCLEOTIDE SEQUENCE</scope>
    <source>
        <strain evidence="1">KCTC 42650</strain>
    </source>
</reference>
<evidence type="ECO:0000313" key="1">
    <source>
        <dbReference type="EMBL" id="GHF74019.1"/>
    </source>
</evidence>
<sequence length="52" mass="5200">MTGSTQKRLAIAVALVVVLGVVAANAHLVAVAIGSQPECKLAAGAMPARRDC</sequence>
<protein>
    <submittedName>
        <fullName evidence="1">Uncharacterized protein</fullName>
    </submittedName>
</protein>
<dbReference type="AlphaFoldDB" id="A0A8J3MA55"/>
<reference evidence="1" key="1">
    <citation type="journal article" date="2014" name="Int. J. Syst. Evol. Microbiol.">
        <title>Complete genome sequence of Corynebacterium casei LMG S-19264T (=DSM 44701T), isolated from a smear-ripened cheese.</title>
        <authorList>
            <consortium name="US DOE Joint Genome Institute (JGI-PGF)"/>
            <person name="Walter F."/>
            <person name="Albersmeier A."/>
            <person name="Kalinowski J."/>
            <person name="Ruckert C."/>
        </authorList>
    </citation>
    <scope>NUCLEOTIDE SEQUENCE</scope>
    <source>
        <strain evidence="1">KCTC 42650</strain>
    </source>
</reference>
<name>A0A8J3MA55_9RHOB</name>
<gene>
    <name evidence="1" type="ORF">GCM10017056_50920</name>
</gene>
<comment type="caution">
    <text evidence="1">The sequence shown here is derived from an EMBL/GenBank/DDBJ whole genome shotgun (WGS) entry which is preliminary data.</text>
</comment>
<accession>A0A8J3MA55</accession>
<evidence type="ECO:0000313" key="2">
    <source>
        <dbReference type="Proteomes" id="UP000626220"/>
    </source>
</evidence>
<proteinExistence type="predicted"/>
<dbReference type="RefSeq" id="WP_189682951.1">
    <property type="nucleotide sequence ID" value="NZ_BNCJ01000037.1"/>
</dbReference>
<keyword evidence="2" id="KW-1185">Reference proteome</keyword>
<dbReference type="EMBL" id="BNCJ01000037">
    <property type="protein sequence ID" value="GHF74019.1"/>
    <property type="molecule type" value="Genomic_DNA"/>
</dbReference>
<dbReference type="Proteomes" id="UP000626220">
    <property type="component" value="Unassembled WGS sequence"/>
</dbReference>